<dbReference type="InterPro" id="IPR036612">
    <property type="entry name" value="KH_dom_type_1_sf"/>
</dbReference>
<feature type="region of interest" description="Disordered" evidence="2">
    <location>
        <begin position="65"/>
        <end position="160"/>
    </location>
</feature>
<dbReference type="GO" id="GO:0003723">
    <property type="term" value="F:RNA binding"/>
    <property type="evidence" value="ECO:0007669"/>
    <property type="project" value="UniProtKB-UniRule"/>
</dbReference>
<dbReference type="RefSeq" id="XP_056042211.1">
    <property type="nucleotide sequence ID" value="XM_056188210.1"/>
</dbReference>
<dbReference type="GeneID" id="80883376"/>
<feature type="compositionally biased region" description="Polar residues" evidence="2">
    <location>
        <begin position="457"/>
        <end position="470"/>
    </location>
</feature>
<protein>
    <recommendedName>
        <fullName evidence="5">K Homology domain-containing protein</fullName>
    </recommendedName>
</protein>
<dbReference type="PROSITE" id="PS50084">
    <property type="entry name" value="KH_TYPE_1"/>
    <property type="match status" value="1"/>
</dbReference>
<feature type="region of interest" description="Disordered" evidence="2">
    <location>
        <begin position="456"/>
        <end position="478"/>
    </location>
</feature>
<evidence type="ECO:0000256" key="1">
    <source>
        <dbReference type="PROSITE-ProRule" id="PRU00117"/>
    </source>
</evidence>
<keyword evidence="4" id="KW-1185">Reference proteome</keyword>
<gene>
    <name evidence="3" type="ORF">POJ06DRAFT_257940</name>
</gene>
<feature type="compositionally biased region" description="Polar residues" evidence="2">
    <location>
        <begin position="135"/>
        <end position="160"/>
    </location>
</feature>
<feature type="compositionally biased region" description="Polar residues" evidence="2">
    <location>
        <begin position="65"/>
        <end position="99"/>
    </location>
</feature>
<comment type="caution">
    <text evidence="3">The sequence shown here is derived from an EMBL/GenBank/DDBJ whole genome shotgun (WGS) entry which is preliminary data.</text>
</comment>
<evidence type="ECO:0000313" key="3">
    <source>
        <dbReference type="EMBL" id="KAJ8098761.1"/>
    </source>
</evidence>
<dbReference type="CDD" id="cd00105">
    <property type="entry name" value="KH-I"/>
    <property type="match status" value="1"/>
</dbReference>
<dbReference type="AlphaFoldDB" id="A0AAD7QP30"/>
<sequence>MQRLRAGATRAILIVQLIQPSLTLVAVQQRLISYLIRVYTTRSRCLLVASDSALRRLPRTTGQYRTGRFTSTSAFQSARNSPANAVSNNGESESSQLSPTVGKAVHSKDRTAGTAWEEPGNQKPAVTNGRRSSRQTESPPQSFGASFSDSISPAENDSMAKSSTVDIHNYDAMAIFDSTLQQAPEDFPSMQWDDSHLFKNLLGAEEEKGPDSFLARYHNTNAKTEVLEEVMNESGLFPAEEIHVRAQTVEESPPAKWVNLPNSQVEEVARQVLGKKKVRLGAFVSESKVSTLRRNSNRVLKELSKSFDVQIQLASNFVPYNKQDRLFQVSGTVENVAKTFASLSRVMQNVSLSADEDRQLRILLIVTYRVAGGILRSPQTLASLQQLSGTIITVSENLLFRSTDRILIVTAHNSRSLYLAVWEICKFIAPPEWIHEVSAISKTRYKSYVGVRPPSARLTNRRQGQGNLDRSNPMKLDEESGPLKRVTITIPKMHVGFVMGKNGVFQWLVRQKTGAYVTIHPDGARQTVNNESDGDMSAPEINALTVETGEAQEHQVQRSGDYKCVIRSNEWSRVQRAAFMYKNRIELAEARYRRLKNDQMI</sequence>
<keyword evidence="1" id="KW-0694">RNA-binding</keyword>
<dbReference type="EMBL" id="JARPMG010000008">
    <property type="protein sequence ID" value="KAJ8098761.1"/>
    <property type="molecule type" value="Genomic_DNA"/>
</dbReference>
<evidence type="ECO:0000313" key="4">
    <source>
        <dbReference type="Proteomes" id="UP001217417"/>
    </source>
</evidence>
<accession>A0AAD7QP30</accession>
<evidence type="ECO:0000256" key="2">
    <source>
        <dbReference type="SAM" id="MobiDB-lite"/>
    </source>
</evidence>
<proteinExistence type="predicted"/>
<reference evidence="3" key="1">
    <citation type="submission" date="2023-03" db="EMBL/GenBank/DDBJ databases">
        <title>Near-Complete genome sequence of Lipomyces tetrasporous NRRL Y-64009, an oleaginous yeast capable of growing on lignocellulosic hydrolysates.</title>
        <authorList>
            <consortium name="Lawrence Berkeley National Laboratory"/>
            <person name="Jagtap S.S."/>
            <person name="Liu J.-J."/>
            <person name="Walukiewicz H.E."/>
            <person name="Pangilinan J."/>
            <person name="Lipzen A."/>
            <person name="Ahrendt S."/>
            <person name="Koriabine M."/>
            <person name="Cobaugh K."/>
            <person name="Salamov A."/>
            <person name="Yoshinaga Y."/>
            <person name="Ng V."/>
            <person name="Daum C."/>
            <person name="Grigoriev I.V."/>
            <person name="Slininger P.J."/>
            <person name="Dien B.S."/>
            <person name="Jin Y.-S."/>
            <person name="Rao C.V."/>
        </authorList>
    </citation>
    <scope>NUCLEOTIDE SEQUENCE</scope>
    <source>
        <strain evidence="3">NRRL Y-64009</strain>
    </source>
</reference>
<dbReference type="SUPFAM" id="SSF54791">
    <property type="entry name" value="Eukaryotic type KH-domain (KH-domain type I)"/>
    <property type="match status" value="1"/>
</dbReference>
<dbReference type="Proteomes" id="UP001217417">
    <property type="component" value="Unassembled WGS sequence"/>
</dbReference>
<evidence type="ECO:0008006" key="5">
    <source>
        <dbReference type="Google" id="ProtNLM"/>
    </source>
</evidence>
<organism evidence="3 4">
    <name type="scientific">Lipomyces tetrasporus</name>
    <dbReference type="NCBI Taxonomy" id="54092"/>
    <lineage>
        <taxon>Eukaryota</taxon>
        <taxon>Fungi</taxon>
        <taxon>Dikarya</taxon>
        <taxon>Ascomycota</taxon>
        <taxon>Saccharomycotina</taxon>
        <taxon>Lipomycetes</taxon>
        <taxon>Lipomycetales</taxon>
        <taxon>Lipomycetaceae</taxon>
        <taxon>Lipomyces</taxon>
    </lineage>
</organism>
<name>A0AAD7QP30_9ASCO</name>